<protein>
    <submittedName>
        <fullName evidence="2">CDP-alcohol phosphatidyltransferase family protein</fullName>
    </submittedName>
</protein>
<feature type="transmembrane region" description="Helical" evidence="1">
    <location>
        <begin position="122"/>
        <end position="141"/>
    </location>
</feature>
<accession>A0AAE4ZA86</accession>
<dbReference type="AlphaFoldDB" id="A0AAE4ZA86"/>
<keyword evidence="1" id="KW-0812">Transmembrane</keyword>
<feature type="transmembrane region" description="Helical" evidence="1">
    <location>
        <begin position="192"/>
        <end position="210"/>
    </location>
</feature>
<name>A0AAE4ZA86_9BACT</name>
<keyword evidence="1" id="KW-0472">Membrane</keyword>
<gene>
    <name evidence="2" type="ORF">GWO12_10590</name>
</gene>
<dbReference type="Gene3D" id="1.20.120.1760">
    <property type="match status" value="1"/>
</dbReference>
<sequence length="238" mass="26614">MSEAEHAREARYLLQRFESWALPRLAARMPGWVLPDHLTLLGIVAAAGIGICYASSGLNRNYLWVANTLWVVNWFGDSLDGTLARIRKIERPRYGYYLDHIVDMFAVAFVCIGLGFSPYLLLSVALAALIMYYLMSINVYLETFVMKSFRFGYDYIGPTEVRVILILGGSALALGFEPVLELGDVPFGTLDFFFLIGLAVMLVMLLRRIVQNLTRLARLEPPNVVKEPSTAEGRPGNG</sequence>
<dbReference type="InterPro" id="IPR043130">
    <property type="entry name" value="CDP-OH_PTrfase_TM_dom"/>
</dbReference>
<feature type="transmembrane region" description="Helical" evidence="1">
    <location>
        <begin position="161"/>
        <end position="180"/>
    </location>
</feature>
<organism evidence="2 3">
    <name type="scientific">Candidatus Kutchimonas denitrificans</name>
    <dbReference type="NCBI Taxonomy" id="3056748"/>
    <lineage>
        <taxon>Bacteria</taxon>
        <taxon>Pseudomonadati</taxon>
        <taxon>Gemmatimonadota</taxon>
        <taxon>Gemmatimonadia</taxon>
        <taxon>Candidatus Palauibacterales</taxon>
        <taxon>Candidatus Palauibacteraceae</taxon>
        <taxon>Candidatus Kutchimonas</taxon>
    </lineage>
</organism>
<evidence type="ECO:0000313" key="3">
    <source>
        <dbReference type="Proteomes" id="UP000702544"/>
    </source>
</evidence>
<dbReference type="GO" id="GO:0016020">
    <property type="term" value="C:membrane"/>
    <property type="evidence" value="ECO:0007669"/>
    <property type="project" value="InterPro"/>
</dbReference>
<feature type="transmembrane region" description="Helical" evidence="1">
    <location>
        <begin position="38"/>
        <end position="56"/>
    </location>
</feature>
<dbReference type="GO" id="GO:0016780">
    <property type="term" value="F:phosphotransferase activity, for other substituted phosphate groups"/>
    <property type="evidence" value="ECO:0007669"/>
    <property type="project" value="InterPro"/>
</dbReference>
<dbReference type="GO" id="GO:0008654">
    <property type="term" value="P:phospholipid biosynthetic process"/>
    <property type="evidence" value="ECO:0007669"/>
    <property type="project" value="InterPro"/>
</dbReference>
<dbReference type="EMBL" id="JAACAK010000083">
    <property type="protein sequence ID" value="NIR75537.1"/>
    <property type="molecule type" value="Genomic_DNA"/>
</dbReference>
<proteinExistence type="predicted"/>
<evidence type="ECO:0000256" key="1">
    <source>
        <dbReference type="SAM" id="Phobius"/>
    </source>
</evidence>
<evidence type="ECO:0000313" key="2">
    <source>
        <dbReference type="EMBL" id="NIR75537.1"/>
    </source>
</evidence>
<reference evidence="2 3" key="1">
    <citation type="submission" date="2020-01" db="EMBL/GenBank/DDBJ databases">
        <title>Genomes assembled from Gulf of Kutch pelagic sediment metagenomes.</title>
        <authorList>
            <person name="Chandrashekar M."/>
            <person name="Mahajan M.S."/>
            <person name="Dave K.J."/>
            <person name="Vatsa P."/>
            <person name="Nathani N.M."/>
        </authorList>
    </citation>
    <scope>NUCLEOTIDE SEQUENCE [LARGE SCALE GENOMIC DNA]</scope>
    <source>
        <strain evidence="2">KS3-K002</strain>
    </source>
</reference>
<dbReference type="InterPro" id="IPR000462">
    <property type="entry name" value="CDP-OH_P_trans"/>
</dbReference>
<feature type="transmembrane region" description="Helical" evidence="1">
    <location>
        <begin position="96"/>
        <end position="116"/>
    </location>
</feature>
<dbReference type="Proteomes" id="UP000702544">
    <property type="component" value="Unassembled WGS sequence"/>
</dbReference>
<dbReference type="Pfam" id="PF01066">
    <property type="entry name" value="CDP-OH_P_transf"/>
    <property type="match status" value="1"/>
</dbReference>
<comment type="caution">
    <text evidence="2">The sequence shown here is derived from an EMBL/GenBank/DDBJ whole genome shotgun (WGS) entry which is preliminary data.</text>
</comment>
<keyword evidence="1" id="KW-1133">Transmembrane helix</keyword>